<name>A0ABW6IKH1_STRWE</name>
<dbReference type="RefSeq" id="WP_386253180.1">
    <property type="nucleotide sequence ID" value="NZ_JBHTRV010000001.1"/>
</dbReference>
<protein>
    <submittedName>
        <fullName evidence="1">Uncharacterized protein</fullName>
    </submittedName>
</protein>
<proteinExistence type="predicted"/>
<comment type="caution">
    <text evidence="1">The sequence shown here is derived from an EMBL/GenBank/DDBJ whole genome shotgun (WGS) entry which is preliminary data.</text>
</comment>
<dbReference type="Proteomes" id="UP001600424">
    <property type="component" value="Unassembled WGS sequence"/>
</dbReference>
<sequence length="183" mass="19360">MGRATSGDLLMWPGTGTDIHTEKVDYAGTLLTFSEVAVFRNGAPVASAGIDFRLTEVSPDTYCADFEPAPASRVELGGFEGGSVLRVRFPSDLALLSRTTVDICLVLKEPTLAVDFSAEISGDMGVEGCLGVIAKSIMTNAAFLGEKVFAGVARNAATGEHELYVTKPYLENGMFVVHFGKSS</sequence>
<keyword evidence="2" id="KW-1185">Reference proteome</keyword>
<organism evidence="1 2">
    <name type="scientific">Streptomyces wedmorensis</name>
    <dbReference type="NCBI Taxonomy" id="43759"/>
    <lineage>
        <taxon>Bacteria</taxon>
        <taxon>Bacillati</taxon>
        <taxon>Actinomycetota</taxon>
        <taxon>Actinomycetes</taxon>
        <taxon>Kitasatosporales</taxon>
        <taxon>Streptomycetaceae</taxon>
        <taxon>Streptomyces</taxon>
    </lineage>
</organism>
<gene>
    <name evidence="1" type="ORF">ACFQ63_00035</name>
</gene>
<accession>A0ABW6IKH1</accession>
<evidence type="ECO:0000313" key="2">
    <source>
        <dbReference type="Proteomes" id="UP001600424"/>
    </source>
</evidence>
<evidence type="ECO:0000313" key="1">
    <source>
        <dbReference type="EMBL" id="MFE5978076.1"/>
    </source>
</evidence>
<reference evidence="1 2" key="1">
    <citation type="submission" date="2024-09" db="EMBL/GenBank/DDBJ databases">
        <title>The Natural Products Discovery Center: Release of the First 8490 Sequenced Strains for Exploring Actinobacteria Biosynthetic Diversity.</title>
        <authorList>
            <person name="Kalkreuter E."/>
            <person name="Kautsar S.A."/>
            <person name="Yang D."/>
            <person name="Bader C.D."/>
            <person name="Teijaro C.N."/>
            <person name="Fluegel L."/>
            <person name="Davis C.M."/>
            <person name="Simpson J.R."/>
            <person name="Lauterbach L."/>
            <person name="Steele A.D."/>
            <person name="Gui C."/>
            <person name="Meng S."/>
            <person name="Li G."/>
            <person name="Viehrig K."/>
            <person name="Ye F."/>
            <person name="Su P."/>
            <person name="Kiefer A.F."/>
            <person name="Nichols A."/>
            <person name="Cepeda A.J."/>
            <person name="Yan W."/>
            <person name="Fan B."/>
            <person name="Jiang Y."/>
            <person name="Adhikari A."/>
            <person name="Zheng C.-J."/>
            <person name="Schuster L."/>
            <person name="Cowan T.M."/>
            <person name="Smanski M.J."/>
            <person name="Chevrette M.G."/>
            <person name="De Carvalho L.P.S."/>
            <person name="Shen B."/>
        </authorList>
    </citation>
    <scope>NUCLEOTIDE SEQUENCE [LARGE SCALE GENOMIC DNA]</scope>
    <source>
        <strain evidence="1 2">NPDC056472</strain>
    </source>
</reference>
<dbReference type="EMBL" id="JBHTRV010000001">
    <property type="protein sequence ID" value="MFE5978076.1"/>
    <property type="molecule type" value="Genomic_DNA"/>
</dbReference>